<dbReference type="InterPro" id="IPR018487">
    <property type="entry name" value="Hemopexin-like_repeat"/>
</dbReference>
<dbReference type="AlphaFoldDB" id="A0A433U4H5"/>
<accession>A0A433U4H5</accession>
<feature type="binding site" evidence="9">
    <location>
        <position position="324"/>
    </location>
    <ligand>
        <name>Ca(2+)</name>
        <dbReference type="ChEBI" id="CHEBI:29108"/>
        <label>2</label>
    </ligand>
</feature>
<dbReference type="PROSITE" id="PS51642">
    <property type="entry name" value="HEMOPEXIN_2"/>
    <property type="match status" value="1"/>
</dbReference>
<feature type="chain" id="PRO_5019359518" description="Peptidase metallopeptidase domain-containing protein" evidence="12">
    <location>
        <begin position="20"/>
        <end position="615"/>
    </location>
</feature>
<comment type="cofactor">
    <cofactor evidence="9">
        <name>Ca(2+)</name>
        <dbReference type="ChEBI" id="CHEBI:29108"/>
    </cofactor>
    <text evidence="9">Can bind about 5 Ca(2+) ions per subunit.</text>
</comment>
<dbReference type="PANTHER" id="PTHR10201:SF331">
    <property type="entry name" value="MATRIX METALLOPROTEINASE-14-LIKE ISOFORM X1"/>
    <property type="match status" value="1"/>
</dbReference>
<proteinExistence type="inferred from homology"/>
<feature type="domain" description="Peptidase metallopeptidase" evidence="13">
    <location>
        <begin position="203"/>
        <end position="396"/>
    </location>
</feature>
<dbReference type="OrthoDB" id="1901267at2759"/>
<dbReference type="InterPro" id="IPR002477">
    <property type="entry name" value="Peptidoglycan-bd-like"/>
</dbReference>
<dbReference type="InterPro" id="IPR036375">
    <property type="entry name" value="Hemopexin-like_dom_sf"/>
</dbReference>
<evidence type="ECO:0000256" key="12">
    <source>
        <dbReference type="SAM" id="SignalP"/>
    </source>
</evidence>
<evidence type="ECO:0000256" key="3">
    <source>
        <dbReference type="ARBA" id="ARBA00022723"/>
    </source>
</evidence>
<dbReference type="GO" id="GO:0006508">
    <property type="term" value="P:proteolysis"/>
    <property type="evidence" value="ECO:0007669"/>
    <property type="project" value="UniProtKB-KW"/>
</dbReference>
<sequence length="615" mass="72170">MDLLPKLLVTLYIVECLVSESVQMSTLWSHSRHLDSRLVYPDWPEWSAEFKRFRSASKLSKEDQDTQRDTLLYCMGRESEKIFSTFKFEEDQSFEVVLKKFDDYFIIRRNVIYERTKFQERKQKHNETVEEFYRDLRDLAKHCNYQDQECEQIRDRMVVGLNNKKEFLHHLGYLDQGHGFLLHTRAERRKAIRLYQRENGLLQTGKIDGKTWRLMKSPRCAVPDRGEMAAAQLPWFQANNNGGLLRRKRAAPDGNPKKSIRLNEPFSLTPDIEINFGRREHGDGWGNAFDGRGQCLGPPVLEAGSVGMLLAHAFPPGEVPISGDIHFDSDEPWTVGVNNSETRDLMMIAMHEAGHALGLAHSKKRNDIMYPVYLDYNSDPQLSRGDIWKLQKLYGKRPGFQMPPRKFWRQELRRKGQGRKFYVDRSLPRYCRSKFNAVVLTPEKTGYIFLGEKVYRVNDQGTLPGYPVHVGHEFPGAPINAALVFYVLETDKLYFFKKNRFWRFSYKSRSLDEGYPMESKSAFWEKPRSVLAYRDSKGRTIVYLFGGKHTWRWNFYSERMNGRYHLTSTFWRGLPPTVDAAVEWSDGYFYFFQHNKYGDVGSAVLRCWGRLCCWW</sequence>
<feature type="binding site" evidence="9">
    <location>
        <position position="271"/>
    </location>
    <ligand>
        <name>Ca(2+)</name>
        <dbReference type="ChEBI" id="CHEBI:29108"/>
        <label>2</label>
    </ligand>
</feature>
<dbReference type="GO" id="GO:0005615">
    <property type="term" value="C:extracellular space"/>
    <property type="evidence" value="ECO:0007669"/>
    <property type="project" value="TreeGrafter"/>
</dbReference>
<dbReference type="SUPFAM" id="SSF47090">
    <property type="entry name" value="PGBD-like"/>
    <property type="match status" value="1"/>
</dbReference>
<dbReference type="EMBL" id="RQTK01000075">
    <property type="protein sequence ID" value="RUS88704.1"/>
    <property type="molecule type" value="Genomic_DNA"/>
</dbReference>
<evidence type="ECO:0000256" key="10">
    <source>
        <dbReference type="PIRSR" id="PIRSR621190-4"/>
    </source>
</evidence>
<dbReference type="InterPro" id="IPR036366">
    <property type="entry name" value="PGBDSf"/>
</dbReference>
<dbReference type="InterPro" id="IPR036365">
    <property type="entry name" value="PGBD-like_sf"/>
</dbReference>
<feature type="binding site" evidence="9">
    <location>
        <position position="290"/>
    </location>
    <ligand>
        <name>Ca(2+)</name>
        <dbReference type="ChEBI" id="CHEBI:29108"/>
        <label>3</label>
    </ligand>
</feature>
<feature type="binding site" evidence="9">
    <location>
        <position position="361"/>
    </location>
    <ligand>
        <name>Zn(2+)</name>
        <dbReference type="ChEBI" id="CHEBI:29105"/>
        <label>2</label>
        <note>catalytic</note>
    </ligand>
</feature>
<feature type="binding site" evidence="9">
    <location>
        <position position="331"/>
    </location>
    <ligand>
        <name>Ca(2+)</name>
        <dbReference type="ChEBI" id="CHEBI:29108"/>
        <label>3</label>
    </ligand>
</feature>
<dbReference type="InterPro" id="IPR018486">
    <property type="entry name" value="Hemopexin_CS"/>
</dbReference>
<evidence type="ECO:0000256" key="7">
    <source>
        <dbReference type="ARBA" id="ARBA00023049"/>
    </source>
</evidence>
<keyword evidence="12" id="KW-0732">Signal</keyword>
<keyword evidence="3 9" id="KW-0479">Metal-binding</keyword>
<feature type="binding site" evidence="9">
    <location>
        <position position="355"/>
    </location>
    <ligand>
        <name>Zn(2+)</name>
        <dbReference type="ChEBI" id="CHEBI:29105"/>
        <label>2</label>
        <note>catalytic</note>
    </ligand>
</feature>
<evidence type="ECO:0000259" key="13">
    <source>
        <dbReference type="SMART" id="SM00235"/>
    </source>
</evidence>
<keyword evidence="7" id="KW-0482">Metalloprotease</keyword>
<evidence type="ECO:0000256" key="2">
    <source>
        <dbReference type="ARBA" id="ARBA00022670"/>
    </source>
</evidence>
<feature type="binding site" evidence="9">
    <location>
        <position position="328"/>
    </location>
    <ligand>
        <name>Ca(2+)</name>
        <dbReference type="ChEBI" id="CHEBI:29108"/>
        <label>3</label>
    </ligand>
</feature>
<feature type="modified residue" description="Phosphotyrosine; by PKDCC" evidence="10">
    <location>
        <position position="515"/>
    </location>
</feature>
<evidence type="ECO:0000313" key="14">
    <source>
        <dbReference type="EMBL" id="RUS88704.1"/>
    </source>
</evidence>
<feature type="binding site" evidence="9">
    <location>
        <position position="291"/>
    </location>
    <ligand>
        <name>Ca(2+)</name>
        <dbReference type="ChEBI" id="CHEBI:29108"/>
        <label>3</label>
    </ligand>
</feature>
<dbReference type="InterPro" id="IPR006026">
    <property type="entry name" value="Peptidase_Metallo"/>
</dbReference>
<evidence type="ECO:0000256" key="6">
    <source>
        <dbReference type="ARBA" id="ARBA00022837"/>
    </source>
</evidence>
<feature type="signal peptide" evidence="12">
    <location>
        <begin position="1"/>
        <end position="19"/>
    </location>
</feature>
<dbReference type="Gene3D" id="1.10.101.10">
    <property type="entry name" value="PGBD-like superfamily/PGBD"/>
    <property type="match status" value="1"/>
</dbReference>
<feature type="repeat" description="Hemopexin" evidence="11">
    <location>
        <begin position="476"/>
        <end position="526"/>
    </location>
</feature>
<comment type="similarity">
    <text evidence="1">Belongs to the peptidase M10A family.</text>
</comment>
<evidence type="ECO:0000256" key="1">
    <source>
        <dbReference type="ARBA" id="ARBA00010370"/>
    </source>
</evidence>
<evidence type="ECO:0000256" key="11">
    <source>
        <dbReference type="PROSITE-ProRule" id="PRU01011"/>
    </source>
</evidence>
<dbReference type="Pfam" id="PF00413">
    <property type="entry name" value="Peptidase_M10"/>
    <property type="match status" value="1"/>
</dbReference>
<dbReference type="SMART" id="SM00120">
    <property type="entry name" value="HX"/>
    <property type="match status" value="3"/>
</dbReference>
<organism evidence="14 15">
    <name type="scientific">Elysia chlorotica</name>
    <name type="common">Eastern emerald elysia</name>
    <name type="synonym">Sea slug</name>
    <dbReference type="NCBI Taxonomy" id="188477"/>
    <lineage>
        <taxon>Eukaryota</taxon>
        <taxon>Metazoa</taxon>
        <taxon>Spiralia</taxon>
        <taxon>Lophotrochozoa</taxon>
        <taxon>Mollusca</taxon>
        <taxon>Gastropoda</taxon>
        <taxon>Heterobranchia</taxon>
        <taxon>Euthyneura</taxon>
        <taxon>Panpulmonata</taxon>
        <taxon>Sacoglossa</taxon>
        <taxon>Placobranchoidea</taxon>
        <taxon>Plakobranchidae</taxon>
        <taxon>Elysia</taxon>
    </lineage>
</organism>
<feature type="binding site" evidence="9">
    <location>
        <position position="312"/>
    </location>
    <ligand>
        <name>Zn(2+)</name>
        <dbReference type="ChEBI" id="CHEBI:29105"/>
        <label>1</label>
    </ligand>
</feature>
<feature type="binding site" evidence="9">
    <location>
        <position position="579"/>
    </location>
    <ligand>
        <name>Ca(2+)</name>
        <dbReference type="ChEBI" id="CHEBI:29108"/>
        <label>4</label>
    </ligand>
</feature>
<protein>
    <recommendedName>
        <fullName evidence="13">Peptidase metallopeptidase domain-containing protein</fullName>
    </recommendedName>
</protein>
<dbReference type="InterPro" id="IPR001818">
    <property type="entry name" value="Pept_M10_metallopeptidase"/>
</dbReference>
<evidence type="ECO:0000256" key="8">
    <source>
        <dbReference type="PIRSR" id="PIRSR621190-1"/>
    </source>
</evidence>
<feature type="binding site" evidence="9">
    <location>
        <position position="283"/>
    </location>
    <ligand>
        <name>Zn(2+)</name>
        <dbReference type="ChEBI" id="CHEBI:29105"/>
        <label>1</label>
    </ligand>
</feature>
<dbReference type="GO" id="GO:0030198">
    <property type="term" value="P:extracellular matrix organization"/>
    <property type="evidence" value="ECO:0007669"/>
    <property type="project" value="TreeGrafter"/>
</dbReference>
<dbReference type="PROSITE" id="PS00024">
    <property type="entry name" value="HEMOPEXIN"/>
    <property type="match status" value="1"/>
</dbReference>
<dbReference type="InterPro" id="IPR024079">
    <property type="entry name" value="MetalloPept_cat_dom_sf"/>
</dbReference>
<dbReference type="Proteomes" id="UP000271974">
    <property type="component" value="Unassembled WGS sequence"/>
</dbReference>
<feature type="binding site" evidence="9">
    <location>
        <position position="331"/>
    </location>
    <ligand>
        <name>Ca(2+)</name>
        <dbReference type="ChEBI" id="CHEBI:29108"/>
        <label>1</label>
    </ligand>
</feature>
<name>A0A433U4H5_ELYCH</name>
<reference evidence="14 15" key="1">
    <citation type="submission" date="2019-01" db="EMBL/GenBank/DDBJ databases">
        <title>A draft genome assembly of the solar-powered sea slug Elysia chlorotica.</title>
        <authorList>
            <person name="Cai H."/>
            <person name="Li Q."/>
            <person name="Fang X."/>
            <person name="Li J."/>
            <person name="Curtis N.E."/>
            <person name="Altenburger A."/>
            <person name="Shibata T."/>
            <person name="Feng M."/>
            <person name="Maeda T."/>
            <person name="Schwartz J.A."/>
            <person name="Shigenobu S."/>
            <person name="Lundholm N."/>
            <person name="Nishiyama T."/>
            <person name="Yang H."/>
            <person name="Hasebe M."/>
            <person name="Li S."/>
            <person name="Pierce S.K."/>
            <person name="Wang J."/>
        </authorList>
    </citation>
    <scope>NUCLEOTIDE SEQUENCE [LARGE SCALE GENOMIC DNA]</scope>
    <source>
        <strain evidence="14">EC2010</strain>
        <tissue evidence="14">Whole organism of an adult</tissue>
    </source>
</reference>
<evidence type="ECO:0000256" key="9">
    <source>
        <dbReference type="PIRSR" id="PIRSR621190-2"/>
    </source>
</evidence>
<dbReference type="GO" id="GO:0004222">
    <property type="term" value="F:metalloendopeptidase activity"/>
    <property type="evidence" value="ECO:0007669"/>
    <property type="project" value="InterPro"/>
</dbReference>
<feature type="binding site" evidence="9">
    <location>
        <position position="309"/>
    </location>
    <ligand>
        <name>Ca(2+)</name>
        <dbReference type="ChEBI" id="CHEBI:29108"/>
        <label>3</label>
    </ligand>
</feature>
<feature type="binding site" evidence="9">
    <location>
        <position position="351"/>
    </location>
    <ligand>
        <name>Zn(2+)</name>
        <dbReference type="ChEBI" id="CHEBI:29105"/>
        <label>2</label>
        <note>catalytic</note>
    </ligand>
</feature>
<feature type="active site" evidence="8">
    <location>
        <position position="352"/>
    </location>
</feature>
<dbReference type="GO" id="GO:0031012">
    <property type="term" value="C:extracellular matrix"/>
    <property type="evidence" value="ECO:0007669"/>
    <property type="project" value="InterPro"/>
</dbReference>
<keyword evidence="2" id="KW-0645">Protease</keyword>
<dbReference type="PANTHER" id="PTHR10201">
    <property type="entry name" value="MATRIX METALLOPROTEINASE"/>
    <property type="match status" value="1"/>
</dbReference>
<keyword evidence="4" id="KW-0378">Hydrolase</keyword>
<feature type="binding site" description="in inhibited form" evidence="9">
    <location>
        <position position="220"/>
    </location>
    <ligand>
        <name>Zn(2+)</name>
        <dbReference type="ChEBI" id="CHEBI:29105"/>
        <label>2</label>
        <note>catalytic</note>
    </ligand>
</feature>
<dbReference type="Pfam" id="PF00045">
    <property type="entry name" value="Hemopexin"/>
    <property type="match status" value="1"/>
</dbReference>
<keyword evidence="5 9" id="KW-0862">Zinc</keyword>
<dbReference type="GO" id="GO:0030574">
    <property type="term" value="P:collagen catabolic process"/>
    <property type="evidence" value="ECO:0007669"/>
    <property type="project" value="TreeGrafter"/>
</dbReference>
<comment type="caution">
    <text evidence="14">The sequence shown here is derived from an EMBL/GenBank/DDBJ whole genome shotgun (WGS) entry which is preliminary data.</text>
</comment>
<evidence type="ECO:0000256" key="5">
    <source>
        <dbReference type="ARBA" id="ARBA00022833"/>
    </source>
</evidence>
<evidence type="ECO:0000256" key="4">
    <source>
        <dbReference type="ARBA" id="ARBA00022801"/>
    </source>
</evidence>
<dbReference type="GO" id="GO:0008270">
    <property type="term" value="F:zinc ion binding"/>
    <property type="evidence" value="ECO:0007669"/>
    <property type="project" value="InterPro"/>
</dbReference>
<gene>
    <name evidence="14" type="ORF">EGW08_003519</name>
</gene>
<feature type="binding site" evidence="9">
    <location>
        <position position="326"/>
    </location>
    <ligand>
        <name>Zn(2+)</name>
        <dbReference type="ChEBI" id="CHEBI:29105"/>
        <label>1</label>
    </ligand>
</feature>
<dbReference type="SUPFAM" id="SSF50923">
    <property type="entry name" value="Hemopexin-like domain"/>
    <property type="match status" value="1"/>
</dbReference>
<evidence type="ECO:0000313" key="15">
    <source>
        <dbReference type="Proteomes" id="UP000271974"/>
    </source>
</evidence>
<dbReference type="InterPro" id="IPR021190">
    <property type="entry name" value="Pept_M10A"/>
</dbReference>
<feature type="binding site" evidence="9">
    <location>
        <position position="369"/>
    </location>
    <ligand>
        <name>Zn(2+)</name>
        <dbReference type="ChEBI" id="CHEBI:29105"/>
        <label>2</label>
        <note>catalytic</note>
    </ligand>
</feature>
<feature type="binding site" evidence="9">
    <location>
        <position position="281"/>
    </location>
    <ligand>
        <name>Zn(2+)</name>
        <dbReference type="ChEBI" id="CHEBI:29105"/>
        <label>1</label>
    </ligand>
</feature>
<comment type="cofactor">
    <cofactor evidence="9">
        <name>Zn(2+)</name>
        <dbReference type="ChEBI" id="CHEBI:29105"/>
    </cofactor>
    <text evidence="9">Binds 2 Zn(2+) ions per subunit.</text>
</comment>
<dbReference type="SMART" id="SM00235">
    <property type="entry name" value="ZnMc"/>
    <property type="match status" value="1"/>
</dbReference>
<dbReference type="SUPFAM" id="SSF55486">
    <property type="entry name" value="Metalloproteases ('zincins'), catalytic domain"/>
    <property type="match status" value="1"/>
</dbReference>
<dbReference type="Gene3D" id="2.110.10.10">
    <property type="entry name" value="Hemopexin-like domain"/>
    <property type="match status" value="1"/>
</dbReference>
<keyword evidence="6 9" id="KW-0106">Calcium</keyword>
<keyword evidence="15" id="KW-1185">Reference proteome</keyword>
<dbReference type="PRINTS" id="PR00138">
    <property type="entry name" value="MATRIXIN"/>
</dbReference>
<dbReference type="Pfam" id="PF01471">
    <property type="entry name" value="PG_binding_1"/>
    <property type="match status" value="1"/>
</dbReference>
<dbReference type="STRING" id="188477.A0A433U4H5"/>
<dbReference type="Gene3D" id="3.40.390.10">
    <property type="entry name" value="Collagenase (Catalytic Domain)"/>
    <property type="match status" value="1"/>
</dbReference>